<evidence type="ECO:0000256" key="9">
    <source>
        <dbReference type="SAM" id="Phobius"/>
    </source>
</evidence>
<feature type="signal peptide" evidence="10">
    <location>
        <begin position="1"/>
        <end position="30"/>
    </location>
</feature>
<dbReference type="GO" id="GO:0005886">
    <property type="term" value="C:plasma membrane"/>
    <property type="evidence" value="ECO:0007669"/>
    <property type="project" value="UniProtKB-SubCell"/>
</dbReference>
<dbReference type="PANTHER" id="PTHR30574">
    <property type="entry name" value="INNER MEMBRANE PROTEIN YEDE"/>
    <property type="match status" value="1"/>
</dbReference>
<protein>
    <submittedName>
        <fullName evidence="11">Uncharacterized protein</fullName>
    </submittedName>
</protein>
<accession>A0A291HSJ9</accession>
<evidence type="ECO:0000256" key="6">
    <source>
        <dbReference type="ARBA" id="ARBA00022989"/>
    </source>
</evidence>
<evidence type="ECO:0000256" key="1">
    <source>
        <dbReference type="ARBA" id="ARBA00004429"/>
    </source>
</evidence>
<gene>
    <name evidence="11" type="ORF">AN401_15175</name>
</gene>
<evidence type="ECO:0000256" key="8">
    <source>
        <dbReference type="ARBA" id="ARBA00035655"/>
    </source>
</evidence>
<evidence type="ECO:0000256" key="2">
    <source>
        <dbReference type="ARBA" id="ARBA00022448"/>
    </source>
</evidence>
<evidence type="ECO:0000256" key="5">
    <source>
        <dbReference type="ARBA" id="ARBA00022692"/>
    </source>
</evidence>
<reference evidence="12" key="1">
    <citation type="submission" date="2015-09" db="EMBL/GenBank/DDBJ databases">
        <authorList>
            <person name="Shao Z."/>
            <person name="Wang L."/>
        </authorList>
    </citation>
    <scope>NUCLEOTIDE SEQUENCE [LARGE SCALE GENOMIC DNA]</scope>
    <source>
        <strain evidence="12">F13-1</strain>
    </source>
</reference>
<feature type="transmembrane region" description="Helical" evidence="9">
    <location>
        <begin position="335"/>
        <end position="361"/>
    </location>
</feature>
<keyword evidence="2" id="KW-0813">Transport</keyword>
<name>A0A291HSJ9_9GAMM</name>
<keyword evidence="5 9" id="KW-0812">Transmembrane</keyword>
<dbReference type="PANTHER" id="PTHR30574:SF1">
    <property type="entry name" value="SULPHUR TRANSPORT DOMAIN-CONTAINING PROTEIN"/>
    <property type="match status" value="1"/>
</dbReference>
<feature type="transmembrane region" description="Helical" evidence="9">
    <location>
        <begin position="367"/>
        <end position="388"/>
    </location>
</feature>
<comment type="similarity">
    <text evidence="8">Belongs to the TsuA/YedE (TC 9.B.102) family.</text>
</comment>
<evidence type="ECO:0000256" key="3">
    <source>
        <dbReference type="ARBA" id="ARBA00022475"/>
    </source>
</evidence>
<dbReference type="AlphaFoldDB" id="A0A291HSJ9"/>
<dbReference type="Proteomes" id="UP000217763">
    <property type="component" value="Chromosome"/>
</dbReference>
<feature type="transmembrane region" description="Helical" evidence="9">
    <location>
        <begin position="75"/>
        <end position="97"/>
    </location>
</feature>
<keyword evidence="12" id="KW-1185">Reference proteome</keyword>
<evidence type="ECO:0000313" key="12">
    <source>
        <dbReference type="Proteomes" id="UP000217763"/>
    </source>
</evidence>
<keyword evidence="10" id="KW-0732">Signal</keyword>
<keyword evidence="6 9" id="KW-1133">Transmembrane helix</keyword>
<dbReference type="RefSeq" id="WP_096779844.1">
    <property type="nucleotide sequence ID" value="NZ_CP012621.1"/>
</dbReference>
<comment type="subcellular location">
    <subcellularLocation>
        <location evidence="1">Cell inner membrane</location>
        <topology evidence="1">Multi-pass membrane protein</topology>
    </subcellularLocation>
</comment>
<feature type="transmembrane region" description="Helical" evidence="9">
    <location>
        <begin position="40"/>
        <end position="63"/>
    </location>
</feature>
<dbReference type="KEGG" id="zdf:AN401_15175"/>
<feature type="chain" id="PRO_5012674228" evidence="10">
    <location>
        <begin position="31"/>
        <end position="394"/>
    </location>
</feature>
<proteinExistence type="inferred from homology"/>
<feature type="transmembrane region" description="Helical" evidence="9">
    <location>
        <begin position="117"/>
        <end position="137"/>
    </location>
</feature>
<sequence>MPPPAPARRPAIALALLVLLALLLAGRALADGSTTGNNLAFSLLAGALFGLVLQRSRFCFFCISRDFIERRDARGLLGLVVALAVGCLGYQVLFGAFLLDPTLGRLPPGAHIGPVSWVLAAGAFTFGIGMALSGSCLSAHLYRLGEGSLAAPFALLGALGGFVLGFLSWNPLYLRVMQEAPVIWLPAHLGYGGALLLQLLLLAAFALALVRAHRPPAESGPPPAGSLHDLLFGRRWPTYVGGILVGMIGVMAYFRVAPLGVTAELGSLARTGVDGLGLLPGRLEGLDGFSGCMTVVKEHLLSDNGLFVLGLVAASLASALVAGDWRPRRPAPGEVVRCLAGGLLMGWGAMVALGCTVGTLLSGVMAGALSGWVFLLCCPAGILAGLWLRRRLPG</sequence>
<feature type="transmembrane region" description="Helical" evidence="9">
    <location>
        <begin position="149"/>
        <end position="169"/>
    </location>
</feature>
<evidence type="ECO:0000256" key="10">
    <source>
        <dbReference type="SAM" id="SignalP"/>
    </source>
</evidence>
<dbReference type="InterPro" id="IPR007272">
    <property type="entry name" value="Sulf_transp_TsuA/YedE"/>
</dbReference>
<feature type="transmembrane region" description="Helical" evidence="9">
    <location>
        <begin position="189"/>
        <end position="210"/>
    </location>
</feature>
<keyword evidence="3" id="KW-1003">Cell membrane</keyword>
<feature type="transmembrane region" description="Helical" evidence="9">
    <location>
        <begin position="236"/>
        <end position="256"/>
    </location>
</feature>
<dbReference type="Pfam" id="PF04143">
    <property type="entry name" value="Sulf_transp"/>
    <property type="match status" value="1"/>
</dbReference>
<keyword evidence="4" id="KW-0997">Cell inner membrane</keyword>
<keyword evidence="7 9" id="KW-0472">Membrane</keyword>
<evidence type="ECO:0000256" key="4">
    <source>
        <dbReference type="ARBA" id="ARBA00022519"/>
    </source>
</evidence>
<feature type="transmembrane region" description="Helical" evidence="9">
    <location>
        <begin position="305"/>
        <end position="323"/>
    </location>
</feature>
<dbReference type="EMBL" id="CP012621">
    <property type="protein sequence ID" value="ATG75038.1"/>
    <property type="molecule type" value="Genomic_DNA"/>
</dbReference>
<evidence type="ECO:0000256" key="7">
    <source>
        <dbReference type="ARBA" id="ARBA00023136"/>
    </source>
</evidence>
<organism evidence="11 12">
    <name type="scientific">Zobellella denitrificans</name>
    <dbReference type="NCBI Taxonomy" id="347534"/>
    <lineage>
        <taxon>Bacteria</taxon>
        <taxon>Pseudomonadati</taxon>
        <taxon>Pseudomonadota</taxon>
        <taxon>Gammaproteobacteria</taxon>
        <taxon>Aeromonadales</taxon>
        <taxon>Aeromonadaceae</taxon>
        <taxon>Zobellella</taxon>
    </lineage>
</organism>
<evidence type="ECO:0000313" key="11">
    <source>
        <dbReference type="EMBL" id="ATG75038.1"/>
    </source>
</evidence>